<dbReference type="InterPro" id="IPR016161">
    <property type="entry name" value="Ald_DH/histidinol_DH"/>
</dbReference>
<comment type="caution">
    <text evidence="3">The sequence shown here is derived from an EMBL/GenBank/DDBJ whole genome shotgun (WGS) entry which is preliminary data.</text>
</comment>
<dbReference type="Proteomes" id="UP000548304">
    <property type="component" value="Unassembled WGS sequence"/>
</dbReference>
<name>A0A852YU89_9ACTN</name>
<proteinExistence type="predicted"/>
<evidence type="ECO:0000259" key="2">
    <source>
        <dbReference type="Pfam" id="PF00171"/>
    </source>
</evidence>
<dbReference type="Pfam" id="PF00171">
    <property type="entry name" value="Aldedh"/>
    <property type="match status" value="1"/>
</dbReference>
<reference evidence="3 4" key="1">
    <citation type="submission" date="2020-07" db="EMBL/GenBank/DDBJ databases">
        <title>Genomic Encyclopedia of Type Strains, Phase III (KMG-III): the genomes of soil and plant-associated and newly described type strains.</title>
        <authorList>
            <person name="Whitman W."/>
        </authorList>
    </citation>
    <scope>NUCLEOTIDE SEQUENCE [LARGE SCALE GENOMIC DNA]</scope>
    <source>
        <strain evidence="3 4">CECT 8576</strain>
    </source>
</reference>
<evidence type="ECO:0000313" key="3">
    <source>
        <dbReference type="EMBL" id="NYH77302.1"/>
    </source>
</evidence>
<dbReference type="Gene3D" id="3.40.605.10">
    <property type="entry name" value="Aldehyde Dehydrogenase, Chain A, domain 1"/>
    <property type="match status" value="1"/>
</dbReference>
<dbReference type="EMBL" id="JACBYW010000001">
    <property type="protein sequence ID" value="NYH77302.1"/>
    <property type="molecule type" value="Genomic_DNA"/>
</dbReference>
<sequence>MTGRRGTGTGEAAVDAAVRHVREGEQTWAATSLAERRALLTRMQQLVAEHAQRWVEVAASIKQLSATSPLLGEEWISGPWALSGYLTALGESLDHLAGGASPLTGFSSHRAPGDRVAIDVLPHHVFDRLLLSGFRAEVWLQPGVTVEEARATAGLGLLRPEQTGGVCAVLGAGNIFSIAPLDVLYQLYAENRVVVLKLNPVTDPLKPVFEAVFAPFLELGVMEIMTGGAGTGAALVDHPVVTAVHMTGSEATHDAIVWGTGEAGRAAREAGEPQLAKPVTSELGGVAPVIIVPGRWSKADLRYQARHVATQRLHNSGSNCIATQVVLVSSDWEQKDAFLDELRAALAAAHPRTAWYPGSAERINEARARHERTAEAAADRERALLRGLDLDDPREPAFRTEYFAPVLGVAELPGEGAGFLSAAVTAANTTLRGTLGANIVIHPRTRKELGARLDEAVANLRYGTIGINAWTGVGYLTPRATWGAFPGHTLDDIRSGIGVVHNALLLARPERTVVTGPFRPLRRSLLHGEPSISPTPPWFVDNRTAHITGRRLTAFSARPRWRSLPAIFAAAIRG</sequence>
<dbReference type="RefSeq" id="WP_218861901.1">
    <property type="nucleotide sequence ID" value="NZ_JACBYW010000001.1"/>
</dbReference>
<evidence type="ECO:0000313" key="4">
    <source>
        <dbReference type="Proteomes" id="UP000548304"/>
    </source>
</evidence>
<dbReference type="InterPro" id="IPR015590">
    <property type="entry name" value="Aldehyde_DH_dom"/>
</dbReference>
<dbReference type="SUPFAM" id="SSF53720">
    <property type="entry name" value="ALDH-like"/>
    <property type="match status" value="2"/>
</dbReference>
<evidence type="ECO:0000256" key="1">
    <source>
        <dbReference type="ARBA" id="ARBA00023002"/>
    </source>
</evidence>
<organism evidence="3 4">
    <name type="scientific">Actinopolyspora biskrensis</name>
    <dbReference type="NCBI Taxonomy" id="1470178"/>
    <lineage>
        <taxon>Bacteria</taxon>
        <taxon>Bacillati</taxon>
        <taxon>Actinomycetota</taxon>
        <taxon>Actinomycetes</taxon>
        <taxon>Actinopolysporales</taxon>
        <taxon>Actinopolysporaceae</taxon>
        <taxon>Actinopolyspora</taxon>
    </lineage>
</organism>
<dbReference type="PANTHER" id="PTHR11699">
    <property type="entry name" value="ALDEHYDE DEHYDROGENASE-RELATED"/>
    <property type="match status" value="1"/>
</dbReference>
<gene>
    <name evidence="3" type="ORF">FHR84_000616</name>
</gene>
<dbReference type="InterPro" id="IPR016163">
    <property type="entry name" value="Ald_DH_C"/>
</dbReference>
<dbReference type="InterPro" id="IPR016162">
    <property type="entry name" value="Ald_DH_N"/>
</dbReference>
<dbReference type="GO" id="GO:0016620">
    <property type="term" value="F:oxidoreductase activity, acting on the aldehyde or oxo group of donors, NAD or NADP as acceptor"/>
    <property type="evidence" value="ECO:0007669"/>
    <property type="project" value="InterPro"/>
</dbReference>
<keyword evidence="1" id="KW-0560">Oxidoreductase</keyword>
<dbReference type="AlphaFoldDB" id="A0A852YU89"/>
<feature type="domain" description="Aldehyde dehydrogenase" evidence="2">
    <location>
        <begin position="183"/>
        <end position="349"/>
    </location>
</feature>
<dbReference type="Gene3D" id="3.40.309.10">
    <property type="entry name" value="Aldehyde Dehydrogenase, Chain A, domain 2"/>
    <property type="match status" value="1"/>
</dbReference>
<protein>
    <submittedName>
        <fullName evidence="3">Acyl-CoA reductase-like NAD-dependent aldehyde dehydrogenase</fullName>
    </submittedName>
</protein>
<keyword evidence="4" id="KW-1185">Reference proteome</keyword>
<accession>A0A852YU89</accession>